<keyword evidence="5 9" id="KW-0350">Heme biosynthesis</keyword>
<comment type="caution">
    <text evidence="12">The sequence shown here is derived from an EMBL/GenBank/DDBJ whole genome shotgun (WGS) entry which is preliminary data.</text>
</comment>
<keyword evidence="6 9" id="KW-0456">Lyase</keyword>
<dbReference type="CDD" id="cd00419">
    <property type="entry name" value="Ferrochelatase_C"/>
    <property type="match status" value="1"/>
</dbReference>
<feature type="binding site" evidence="9">
    <location>
        <position position="239"/>
    </location>
    <ligand>
        <name>Fe(2+)</name>
        <dbReference type="ChEBI" id="CHEBI:29033"/>
    </ligand>
</feature>
<feature type="binding site" evidence="9">
    <location>
        <position position="320"/>
    </location>
    <ligand>
        <name>Fe(2+)</name>
        <dbReference type="ChEBI" id="CHEBI:29033"/>
    </ligand>
</feature>
<dbReference type="SUPFAM" id="SSF53800">
    <property type="entry name" value="Chelatase"/>
    <property type="match status" value="1"/>
</dbReference>
<sequence>MTETTTIATENPHRSSLLETPLDRSETRKIGPLPADHPPVEPKKTGVLLVNLGTPDGTDYWPMRRYLRQFLSDRRVIEWPRAAWYPILYGIVLNTRPKKSGAAYASIWNTERNESPLRTITRSQGEKLAETLAGEEHVVVDWAMRYGQPSIEDVTNRLLKQGCQHIVLMPLYPQYSASTTATVQDDFFRALMKLRWQPSITTIGPWHDEPVYIEALARSIEQHLATLDWEPERVIASYHGIPQSYFRNGDPYHCHCQKTSRLLEKRLGWEEGRFMTCFQSRFGPEEWLQPYTDKTVEKLANEGIKRIAVFNPGFVADCLETLEEIAGEAGEIFHEHGGEKFTHIPCLNDSPEGMAVIEELVRREI</sequence>
<dbReference type="PANTHER" id="PTHR11108">
    <property type="entry name" value="FERROCHELATASE"/>
    <property type="match status" value="1"/>
</dbReference>
<dbReference type="FunFam" id="3.40.50.1400:FF:000002">
    <property type="entry name" value="Ferrochelatase"/>
    <property type="match status" value="1"/>
</dbReference>
<dbReference type="AlphaFoldDB" id="A0A3L7JCI5"/>
<name>A0A3L7JCI5_9HYPH</name>
<dbReference type="InterPro" id="IPR019772">
    <property type="entry name" value="Ferrochelatase_AS"/>
</dbReference>
<comment type="catalytic activity">
    <reaction evidence="8">
        <text>Fe-coproporphyrin III + 2 H(+) = coproporphyrin III + Fe(2+)</text>
        <dbReference type="Rhea" id="RHEA:49572"/>
        <dbReference type="ChEBI" id="CHEBI:15378"/>
        <dbReference type="ChEBI" id="CHEBI:29033"/>
        <dbReference type="ChEBI" id="CHEBI:68438"/>
        <dbReference type="ChEBI" id="CHEBI:131725"/>
        <dbReference type="EC" id="4.99.1.9"/>
    </reaction>
    <physiologicalReaction direction="right-to-left" evidence="8">
        <dbReference type="Rhea" id="RHEA:49574"/>
    </physiologicalReaction>
</comment>
<proteinExistence type="inferred from homology"/>
<dbReference type="Gene3D" id="3.40.50.1400">
    <property type="match status" value="2"/>
</dbReference>
<dbReference type="NCBIfam" id="TIGR00109">
    <property type="entry name" value="hemH"/>
    <property type="match status" value="1"/>
</dbReference>
<evidence type="ECO:0000256" key="9">
    <source>
        <dbReference type="HAMAP-Rule" id="MF_00323"/>
    </source>
</evidence>
<evidence type="ECO:0000256" key="6">
    <source>
        <dbReference type="ARBA" id="ARBA00023239"/>
    </source>
</evidence>
<comment type="similarity">
    <text evidence="1 9 10">Belongs to the ferrochelatase family.</text>
</comment>
<keyword evidence="4 9" id="KW-0408">Iron</keyword>
<evidence type="ECO:0000256" key="2">
    <source>
        <dbReference type="ARBA" id="ARBA00022490"/>
    </source>
</evidence>
<evidence type="ECO:0000313" key="12">
    <source>
        <dbReference type="EMBL" id="RLQ88457.1"/>
    </source>
</evidence>
<evidence type="ECO:0000256" key="11">
    <source>
        <dbReference type="SAM" id="MobiDB-lite"/>
    </source>
</evidence>
<feature type="region of interest" description="Disordered" evidence="11">
    <location>
        <begin position="1"/>
        <end position="42"/>
    </location>
</feature>
<evidence type="ECO:0000256" key="4">
    <source>
        <dbReference type="ARBA" id="ARBA00023004"/>
    </source>
</evidence>
<dbReference type="CDD" id="cd03411">
    <property type="entry name" value="Ferrochelatase_N"/>
    <property type="match status" value="1"/>
</dbReference>
<keyword evidence="7 9" id="KW-0627">Porphyrin biosynthesis</keyword>
<dbReference type="Pfam" id="PF00762">
    <property type="entry name" value="Ferrochelatase"/>
    <property type="match status" value="1"/>
</dbReference>
<dbReference type="InterPro" id="IPR033659">
    <property type="entry name" value="Ferrochelatase_N"/>
</dbReference>
<dbReference type="GO" id="GO:0046872">
    <property type="term" value="F:metal ion binding"/>
    <property type="evidence" value="ECO:0007669"/>
    <property type="project" value="UniProtKB-KW"/>
</dbReference>
<dbReference type="InterPro" id="IPR033644">
    <property type="entry name" value="Ferrochelatase_C"/>
</dbReference>
<dbReference type="InterPro" id="IPR001015">
    <property type="entry name" value="Ferrochelatase"/>
</dbReference>
<reference evidence="12 13" key="1">
    <citation type="submission" date="2018-10" db="EMBL/GenBank/DDBJ databases">
        <title>Notoacmeibacter sp. M2BS9Y-3-1, whole genome shotgun sequence.</title>
        <authorList>
            <person name="Tuo L."/>
        </authorList>
    </citation>
    <scope>NUCLEOTIDE SEQUENCE [LARGE SCALE GENOMIC DNA]</scope>
    <source>
        <strain evidence="12 13">M2BS9Y-3-1</strain>
    </source>
</reference>
<dbReference type="GO" id="GO:0005737">
    <property type="term" value="C:cytoplasm"/>
    <property type="evidence" value="ECO:0007669"/>
    <property type="project" value="UniProtKB-SubCell"/>
</dbReference>
<protein>
    <recommendedName>
        <fullName evidence="9 10">Ferrochelatase</fullName>
        <ecNumber evidence="9 10">4.98.1.1</ecNumber>
    </recommendedName>
    <alternativeName>
        <fullName evidence="9">Heme synthase</fullName>
    </alternativeName>
    <alternativeName>
        <fullName evidence="9">Protoheme ferro-lyase</fullName>
    </alternativeName>
</protein>
<comment type="function">
    <text evidence="9 10">Catalyzes the ferrous insertion into protoporphyrin IX.</text>
</comment>
<comment type="catalytic activity">
    <reaction evidence="9 10">
        <text>heme b + 2 H(+) = protoporphyrin IX + Fe(2+)</text>
        <dbReference type="Rhea" id="RHEA:22584"/>
        <dbReference type="ChEBI" id="CHEBI:15378"/>
        <dbReference type="ChEBI" id="CHEBI:29033"/>
        <dbReference type="ChEBI" id="CHEBI:57306"/>
        <dbReference type="ChEBI" id="CHEBI:60344"/>
        <dbReference type="EC" id="4.98.1.1"/>
    </reaction>
</comment>
<comment type="subcellular location">
    <subcellularLocation>
        <location evidence="9 10">Cytoplasm</location>
    </subcellularLocation>
</comment>
<dbReference type="PANTHER" id="PTHR11108:SF1">
    <property type="entry name" value="FERROCHELATASE, MITOCHONDRIAL"/>
    <property type="match status" value="1"/>
</dbReference>
<gene>
    <name evidence="9" type="primary">hemH</name>
    <name evidence="12" type="ORF">D8780_09805</name>
</gene>
<evidence type="ECO:0000313" key="13">
    <source>
        <dbReference type="Proteomes" id="UP000281094"/>
    </source>
</evidence>
<dbReference type="RefSeq" id="WP_121645425.1">
    <property type="nucleotide sequence ID" value="NZ_RCWN01000001.1"/>
</dbReference>
<evidence type="ECO:0000256" key="1">
    <source>
        <dbReference type="ARBA" id="ARBA00007718"/>
    </source>
</evidence>
<evidence type="ECO:0000256" key="7">
    <source>
        <dbReference type="ARBA" id="ARBA00023244"/>
    </source>
</evidence>
<evidence type="ECO:0000256" key="3">
    <source>
        <dbReference type="ARBA" id="ARBA00022723"/>
    </source>
</evidence>
<dbReference type="HAMAP" id="MF_00323">
    <property type="entry name" value="Ferrochelatase"/>
    <property type="match status" value="1"/>
</dbReference>
<dbReference type="GO" id="GO:0006783">
    <property type="term" value="P:heme biosynthetic process"/>
    <property type="evidence" value="ECO:0007669"/>
    <property type="project" value="UniProtKB-UniRule"/>
</dbReference>
<dbReference type="EC" id="4.98.1.1" evidence="9 10"/>
<dbReference type="UniPathway" id="UPA00252">
    <property type="reaction ID" value="UER00325"/>
</dbReference>
<dbReference type="GO" id="GO:0004325">
    <property type="term" value="F:ferrochelatase activity"/>
    <property type="evidence" value="ECO:0007669"/>
    <property type="project" value="UniProtKB-UniRule"/>
</dbReference>
<dbReference type="Proteomes" id="UP000281094">
    <property type="component" value="Unassembled WGS sequence"/>
</dbReference>
<evidence type="ECO:0000256" key="5">
    <source>
        <dbReference type="ARBA" id="ARBA00023133"/>
    </source>
</evidence>
<evidence type="ECO:0000256" key="8">
    <source>
        <dbReference type="ARBA" id="ARBA00024536"/>
    </source>
</evidence>
<organism evidence="12 13">
    <name type="scientific">Notoacmeibacter ruber</name>
    <dbReference type="NCBI Taxonomy" id="2670375"/>
    <lineage>
        <taxon>Bacteria</taxon>
        <taxon>Pseudomonadati</taxon>
        <taxon>Pseudomonadota</taxon>
        <taxon>Alphaproteobacteria</taxon>
        <taxon>Hyphomicrobiales</taxon>
        <taxon>Notoacmeibacteraceae</taxon>
        <taxon>Notoacmeibacter</taxon>
    </lineage>
</organism>
<keyword evidence="3 9" id="KW-0479">Metal-binding</keyword>
<comment type="pathway">
    <text evidence="9 10">Porphyrin-containing compound metabolism; protoheme biosynthesis; protoheme from protoporphyrin-IX: step 1/1.</text>
</comment>
<accession>A0A3L7JCI5</accession>
<dbReference type="PROSITE" id="PS00534">
    <property type="entry name" value="FERROCHELATASE"/>
    <property type="match status" value="1"/>
</dbReference>
<keyword evidence="2 9" id="KW-0963">Cytoplasm</keyword>
<dbReference type="EMBL" id="RCWN01000001">
    <property type="protein sequence ID" value="RLQ88457.1"/>
    <property type="molecule type" value="Genomic_DNA"/>
</dbReference>
<keyword evidence="13" id="KW-1185">Reference proteome</keyword>
<evidence type="ECO:0000256" key="10">
    <source>
        <dbReference type="RuleBase" id="RU000607"/>
    </source>
</evidence>